<dbReference type="VEuPathDB" id="FungiDB:MELLADRAFT_59908"/>
<dbReference type="RefSeq" id="XP_007405798.1">
    <property type="nucleotide sequence ID" value="XM_007405736.1"/>
</dbReference>
<evidence type="ECO:0000256" key="1">
    <source>
        <dbReference type="SAM" id="MobiDB-lite"/>
    </source>
</evidence>
<proteinExistence type="predicted"/>
<accession>F4R986</accession>
<dbReference type="HOGENOM" id="CLU_1294650_0_0_1"/>
<evidence type="ECO:0000313" key="2">
    <source>
        <dbReference type="EMBL" id="EGG11196.1"/>
    </source>
</evidence>
<reference evidence="3" key="1">
    <citation type="journal article" date="2011" name="Proc. Natl. Acad. Sci. U.S.A.">
        <title>Obligate biotrophy features unraveled by the genomic analysis of rust fungi.</title>
        <authorList>
            <person name="Duplessis S."/>
            <person name="Cuomo C.A."/>
            <person name="Lin Y.-C."/>
            <person name="Aerts A."/>
            <person name="Tisserant E."/>
            <person name="Veneault-Fourrey C."/>
            <person name="Joly D.L."/>
            <person name="Hacquard S."/>
            <person name="Amselem J."/>
            <person name="Cantarel B.L."/>
            <person name="Chiu R."/>
            <person name="Coutinho P.M."/>
            <person name="Feau N."/>
            <person name="Field M."/>
            <person name="Frey P."/>
            <person name="Gelhaye E."/>
            <person name="Goldberg J."/>
            <person name="Grabherr M.G."/>
            <person name="Kodira C.D."/>
            <person name="Kohler A."/>
            <person name="Kuees U."/>
            <person name="Lindquist E.A."/>
            <person name="Lucas S.M."/>
            <person name="Mago R."/>
            <person name="Mauceli E."/>
            <person name="Morin E."/>
            <person name="Murat C."/>
            <person name="Pangilinan J.L."/>
            <person name="Park R."/>
            <person name="Pearson M."/>
            <person name="Quesneville H."/>
            <person name="Rouhier N."/>
            <person name="Sakthikumar S."/>
            <person name="Salamov A.A."/>
            <person name="Schmutz J."/>
            <person name="Selles B."/>
            <person name="Shapiro H."/>
            <person name="Tanguay P."/>
            <person name="Tuskan G.A."/>
            <person name="Henrissat B."/>
            <person name="Van de Peer Y."/>
            <person name="Rouze P."/>
            <person name="Ellis J.G."/>
            <person name="Dodds P.N."/>
            <person name="Schein J.E."/>
            <person name="Zhong S."/>
            <person name="Hamelin R.C."/>
            <person name="Grigoriev I.V."/>
            <person name="Szabo L.J."/>
            <person name="Martin F."/>
        </authorList>
    </citation>
    <scope>NUCLEOTIDE SEQUENCE [LARGE SCALE GENOMIC DNA]</scope>
    <source>
        <strain evidence="3">98AG31 / pathotype 3-4-7</strain>
    </source>
</reference>
<feature type="compositionally biased region" description="Polar residues" evidence="1">
    <location>
        <begin position="1"/>
        <end position="19"/>
    </location>
</feature>
<name>F4R986_MELLP</name>
<evidence type="ECO:0000313" key="3">
    <source>
        <dbReference type="Proteomes" id="UP000001072"/>
    </source>
</evidence>
<keyword evidence="3" id="KW-1185">Reference proteome</keyword>
<feature type="region of interest" description="Disordered" evidence="1">
    <location>
        <begin position="43"/>
        <end position="111"/>
    </location>
</feature>
<sequence length="213" mass="25227">MPRGSNTWYASDSKAANISRSKKNDEAQLYAYKIREAKRTFAQDKEDAKLHLSTTQRKLKHESDLANSQSINERLGQPPLEKQTQKYQTKSEIKQEQINSTTNKNPQQEQKGVVGIESNYRRYDDDRTLQRELEFERSLNHQLVLQNELLRLRESRHEEMFRSLESGYHARPSRTRLPSFSLHDSSYYDSLLGNLERYPVRGRYLEESYHRMI</sequence>
<dbReference type="GeneID" id="18929445"/>
<organism evidence="3">
    <name type="scientific">Melampsora larici-populina (strain 98AG31 / pathotype 3-4-7)</name>
    <name type="common">Poplar leaf rust fungus</name>
    <dbReference type="NCBI Taxonomy" id="747676"/>
    <lineage>
        <taxon>Eukaryota</taxon>
        <taxon>Fungi</taxon>
        <taxon>Dikarya</taxon>
        <taxon>Basidiomycota</taxon>
        <taxon>Pucciniomycotina</taxon>
        <taxon>Pucciniomycetes</taxon>
        <taxon>Pucciniales</taxon>
        <taxon>Melampsoraceae</taxon>
        <taxon>Melampsora</taxon>
    </lineage>
</organism>
<dbReference type="KEGG" id="mlr:MELLADRAFT_59908"/>
<feature type="region of interest" description="Disordered" evidence="1">
    <location>
        <begin position="1"/>
        <end position="24"/>
    </location>
</feature>
<dbReference type="EMBL" id="GL883093">
    <property type="protein sequence ID" value="EGG11196.1"/>
    <property type="molecule type" value="Genomic_DNA"/>
</dbReference>
<protein>
    <submittedName>
        <fullName evidence="2">Uncharacterized protein</fullName>
    </submittedName>
</protein>
<dbReference type="Proteomes" id="UP000001072">
    <property type="component" value="Unassembled WGS sequence"/>
</dbReference>
<dbReference type="OrthoDB" id="10450195at2759"/>
<gene>
    <name evidence="2" type="ORF">MELLADRAFT_59908</name>
</gene>
<feature type="compositionally biased region" description="Polar residues" evidence="1">
    <location>
        <begin position="96"/>
        <end position="110"/>
    </location>
</feature>
<dbReference type="InParanoid" id="F4R986"/>
<dbReference type="AlphaFoldDB" id="F4R986"/>